<protein>
    <submittedName>
        <fullName evidence="1">Uncharacterized protein</fullName>
    </submittedName>
</protein>
<comment type="caution">
    <text evidence="1">The sequence shown here is derived from an EMBL/GenBank/DDBJ whole genome shotgun (WGS) entry which is preliminary data.</text>
</comment>
<proteinExistence type="predicted"/>
<organism evidence="1 2">
    <name type="scientific">Rhizoctonia solani AG-3 Rhs1AP</name>
    <dbReference type="NCBI Taxonomy" id="1086054"/>
    <lineage>
        <taxon>Eukaryota</taxon>
        <taxon>Fungi</taxon>
        <taxon>Dikarya</taxon>
        <taxon>Basidiomycota</taxon>
        <taxon>Agaricomycotina</taxon>
        <taxon>Agaricomycetes</taxon>
        <taxon>Cantharellales</taxon>
        <taxon>Ceratobasidiaceae</taxon>
        <taxon>Rhizoctonia</taxon>
    </lineage>
</organism>
<reference evidence="2" key="1">
    <citation type="journal article" date="2014" name="Genome Announc.">
        <title>Draft genome sequence of the plant-pathogenic soil fungus Rhizoctonia solani anastomosis group 3 strain Rhs1AP.</title>
        <authorList>
            <person name="Cubeta M.A."/>
            <person name="Thomas E."/>
            <person name="Dean R.A."/>
            <person name="Jabaji S."/>
            <person name="Neate S.M."/>
            <person name="Tavantzis S."/>
            <person name="Toda T."/>
            <person name="Vilgalys R."/>
            <person name="Bharathan N."/>
            <person name="Fedorova-Abrams N."/>
            <person name="Pakala S.B."/>
            <person name="Pakala S.M."/>
            <person name="Zafar N."/>
            <person name="Joardar V."/>
            <person name="Losada L."/>
            <person name="Nierman W.C."/>
        </authorList>
    </citation>
    <scope>NUCLEOTIDE SEQUENCE [LARGE SCALE GENOMIC DNA]</scope>
    <source>
        <strain evidence="2">AG-3</strain>
    </source>
</reference>
<sequence>MVDQLVSALQADQVAQEDVARSLDELQKVDVMNPIPPPIPLDASEGCLSRTQCFSFLDKGYISQEAEQHFEQVSQSATSTVFSGEAPNLPSSMAETAASKPSQALFSGPSYSSNLSARAHPRPRGRQLAQAVAQACDAFPPSKIELQVSQPHTRRARPRHTAVAEARSFNTRAGATKAALMDTPLDWALLLFHRDDAT</sequence>
<accession>X8J0E5</accession>
<dbReference type="EMBL" id="JATN01000322">
    <property type="protein sequence ID" value="EUC54731.1"/>
    <property type="molecule type" value="Genomic_DNA"/>
</dbReference>
<dbReference type="AlphaFoldDB" id="X8J0E5"/>
<name>X8J0E5_9AGAM</name>
<evidence type="ECO:0000313" key="1">
    <source>
        <dbReference type="EMBL" id="EUC54731.1"/>
    </source>
</evidence>
<gene>
    <name evidence="1" type="ORF">RSOL_069260</name>
</gene>
<dbReference type="Proteomes" id="UP000030108">
    <property type="component" value="Unassembled WGS sequence"/>
</dbReference>
<evidence type="ECO:0000313" key="2">
    <source>
        <dbReference type="Proteomes" id="UP000030108"/>
    </source>
</evidence>